<dbReference type="GO" id="GO:0006952">
    <property type="term" value="P:defense response"/>
    <property type="evidence" value="ECO:0007669"/>
    <property type="project" value="UniProtKB-KW"/>
</dbReference>
<dbReference type="InterPro" id="IPR051032">
    <property type="entry name" value="AP2/ERF_TF_ERF_subfamily"/>
</dbReference>
<dbReference type="CDD" id="cd00018">
    <property type="entry name" value="AP2"/>
    <property type="match status" value="1"/>
</dbReference>
<keyword evidence="6" id="KW-0804">Transcription</keyword>
<dbReference type="Proteomes" id="UP001632038">
    <property type="component" value="Unassembled WGS sequence"/>
</dbReference>
<evidence type="ECO:0000256" key="2">
    <source>
        <dbReference type="ARBA" id="ARBA00022821"/>
    </source>
</evidence>
<dbReference type="EMBL" id="JAVIJP010000016">
    <property type="protein sequence ID" value="KAL3642888.1"/>
    <property type="molecule type" value="Genomic_DNA"/>
</dbReference>
<comment type="subcellular location">
    <subcellularLocation>
        <location evidence="1">Nucleus</location>
    </subcellularLocation>
</comment>
<dbReference type="PRINTS" id="PR00367">
    <property type="entry name" value="ETHRSPELEMNT"/>
</dbReference>
<proteinExistence type="inferred from homology"/>
<dbReference type="SUPFAM" id="SSF54171">
    <property type="entry name" value="DNA-binding domain"/>
    <property type="match status" value="1"/>
</dbReference>
<dbReference type="PANTHER" id="PTHR31985">
    <property type="entry name" value="ETHYLENE-RESPONSIVE TRANSCRIPTION FACTOR ERF042-RELATED"/>
    <property type="match status" value="1"/>
</dbReference>
<accession>A0ABD3DLB6</accession>
<dbReference type="PANTHER" id="PTHR31985:SF312">
    <property type="entry name" value="AP2_ERF DOMAIN-CONTAINING PROTEIN"/>
    <property type="match status" value="1"/>
</dbReference>
<keyword evidence="2" id="KW-0611">Plant defense</keyword>
<keyword evidence="3" id="KW-0805">Transcription regulation</keyword>
<dbReference type="GO" id="GO:0005634">
    <property type="term" value="C:nucleus"/>
    <property type="evidence" value="ECO:0007669"/>
    <property type="project" value="UniProtKB-SubCell"/>
</dbReference>
<evidence type="ECO:0000259" key="9">
    <source>
        <dbReference type="PROSITE" id="PS51032"/>
    </source>
</evidence>
<evidence type="ECO:0000256" key="3">
    <source>
        <dbReference type="ARBA" id="ARBA00023015"/>
    </source>
</evidence>
<evidence type="ECO:0000256" key="8">
    <source>
        <dbReference type="ARBA" id="ARBA00024343"/>
    </source>
</evidence>
<keyword evidence="4" id="KW-0238">DNA-binding</keyword>
<evidence type="ECO:0000256" key="6">
    <source>
        <dbReference type="ARBA" id="ARBA00023163"/>
    </source>
</evidence>
<dbReference type="InterPro" id="IPR016177">
    <property type="entry name" value="DNA-bd_dom_sf"/>
</dbReference>
<dbReference type="InterPro" id="IPR001471">
    <property type="entry name" value="AP2/ERF_dom"/>
</dbReference>
<dbReference type="FunFam" id="3.30.730.10:FF:000001">
    <property type="entry name" value="Ethylene-responsive transcription factor 2"/>
    <property type="match status" value="1"/>
</dbReference>
<dbReference type="PROSITE" id="PS51032">
    <property type="entry name" value="AP2_ERF"/>
    <property type="match status" value="1"/>
</dbReference>
<dbReference type="GO" id="GO:0003677">
    <property type="term" value="F:DNA binding"/>
    <property type="evidence" value="ECO:0007669"/>
    <property type="project" value="UniProtKB-KW"/>
</dbReference>
<reference evidence="11" key="1">
    <citation type="journal article" date="2024" name="IScience">
        <title>Strigolactones Initiate the Formation of Haustorium-like Structures in Castilleja.</title>
        <authorList>
            <person name="Buerger M."/>
            <person name="Peterson D."/>
            <person name="Chory J."/>
        </authorList>
    </citation>
    <scope>NUCLEOTIDE SEQUENCE [LARGE SCALE GENOMIC DNA]</scope>
</reference>
<feature type="domain" description="AP2/ERF" evidence="9">
    <location>
        <begin position="15"/>
        <end position="72"/>
    </location>
</feature>
<organism evidence="10 11">
    <name type="scientific">Castilleja foliolosa</name>
    <dbReference type="NCBI Taxonomy" id="1961234"/>
    <lineage>
        <taxon>Eukaryota</taxon>
        <taxon>Viridiplantae</taxon>
        <taxon>Streptophyta</taxon>
        <taxon>Embryophyta</taxon>
        <taxon>Tracheophyta</taxon>
        <taxon>Spermatophyta</taxon>
        <taxon>Magnoliopsida</taxon>
        <taxon>eudicotyledons</taxon>
        <taxon>Gunneridae</taxon>
        <taxon>Pentapetalae</taxon>
        <taxon>asterids</taxon>
        <taxon>lamiids</taxon>
        <taxon>Lamiales</taxon>
        <taxon>Orobanchaceae</taxon>
        <taxon>Pedicularideae</taxon>
        <taxon>Castillejinae</taxon>
        <taxon>Castilleja</taxon>
    </lineage>
</organism>
<dbReference type="Pfam" id="PF00847">
    <property type="entry name" value="AP2"/>
    <property type="match status" value="1"/>
</dbReference>
<evidence type="ECO:0000313" key="10">
    <source>
        <dbReference type="EMBL" id="KAL3642888.1"/>
    </source>
</evidence>
<sequence length="184" mass="19679">MVRAQPRQSERRDGRYKGVRMRKWGKWVAEVRQPNSRGRIWLGSYDTAEEAARAHDAAVFCLRGQSAVLNFPGDPPGIPSGEKLSPSQIQVEASKHARKVVAAGELKQPPAAVVENFFFGEASLAEMGSSSFVEFGGGEGYFVDDGRGGGVGGGGAEDGLRGGLFFDTYGSGRNTSEQGTNLDH</sequence>
<keyword evidence="11" id="KW-1185">Reference proteome</keyword>
<evidence type="ECO:0000256" key="5">
    <source>
        <dbReference type="ARBA" id="ARBA00023159"/>
    </source>
</evidence>
<evidence type="ECO:0000313" key="11">
    <source>
        <dbReference type="Proteomes" id="UP001632038"/>
    </source>
</evidence>
<protein>
    <recommendedName>
        <fullName evidence="9">AP2/ERF domain-containing protein</fullName>
    </recommendedName>
</protein>
<keyword evidence="7" id="KW-0539">Nucleus</keyword>
<gene>
    <name evidence="10" type="ORF">CASFOL_013703</name>
</gene>
<keyword evidence="5" id="KW-0010">Activator</keyword>
<evidence type="ECO:0000256" key="4">
    <source>
        <dbReference type="ARBA" id="ARBA00023125"/>
    </source>
</evidence>
<evidence type="ECO:0000256" key="7">
    <source>
        <dbReference type="ARBA" id="ARBA00023242"/>
    </source>
</evidence>
<comment type="similarity">
    <text evidence="8">Belongs to the AP2/ERF transcription factor family. ERF subfamily.</text>
</comment>
<dbReference type="InterPro" id="IPR036955">
    <property type="entry name" value="AP2/ERF_dom_sf"/>
</dbReference>
<name>A0ABD3DLB6_9LAMI</name>
<dbReference type="Gene3D" id="3.30.730.10">
    <property type="entry name" value="AP2/ERF domain"/>
    <property type="match status" value="1"/>
</dbReference>
<comment type="caution">
    <text evidence="10">The sequence shown here is derived from an EMBL/GenBank/DDBJ whole genome shotgun (WGS) entry which is preliminary data.</text>
</comment>
<evidence type="ECO:0000256" key="1">
    <source>
        <dbReference type="ARBA" id="ARBA00004123"/>
    </source>
</evidence>
<dbReference type="SMART" id="SM00380">
    <property type="entry name" value="AP2"/>
    <property type="match status" value="1"/>
</dbReference>
<dbReference type="AlphaFoldDB" id="A0ABD3DLB6"/>